<dbReference type="EnsemblMetazoa" id="G26966.1">
    <property type="protein sequence ID" value="G26966.1:cds"/>
    <property type="gene ID" value="G26966"/>
</dbReference>
<feature type="compositionally biased region" description="Basic and acidic residues" evidence="2">
    <location>
        <begin position="134"/>
        <end position="143"/>
    </location>
</feature>
<name>A0A8W8L985_MAGGI</name>
<feature type="chain" id="PRO_5036448338" evidence="3">
    <location>
        <begin position="20"/>
        <end position="212"/>
    </location>
</feature>
<dbReference type="Proteomes" id="UP000005408">
    <property type="component" value="Unassembled WGS sequence"/>
</dbReference>
<feature type="compositionally biased region" description="Polar residues" evidence="2">
    <location>
        <begin position="109"/>
        <end position="120"/>
    </location>
</feature>
<dbReference type="InterPro" id="IPR016186">
    <property type="entry name" value="C-type_lectin-like/link_sf"/>
</dbReference>
<sequence>MHLGFYVFCLCCVVYFSDCSDNQNTNEDCKPPFHKFANNCCYISRDIVGADEAFTRCINIGGYLANFETLEEAMLMKQKLRKMNTGIIGDTPIDGIPGGIDAGGETELGTATPSPSNMSESADVPVVEAALSPRLDHEQESRSSRLSTRVKQPEDTYGANILRFHEELVQIKREKLNVQKELLEIERAKLLIKQQKHQVYLSSMGVTFTNVE</sequence>
<evidence type="ECO:0000256" key="2">
    <source>
        <dbReference type="SAM" id="MobiDB-lite"/>
    </source>
</evidence>
<evidence type="ECO:0000256" key="1">
    <source>
        <dbReference type="SAM" id="Coils"/>
    </source>
</evidence>
<accession>A0A8W8L985</accession>
<protein>
    <submittedName>
        <fullName evidence="4">Uncharacterized protein</fullName>
    </submittedName>
</protein>
<evidence type="ECO:0000313" key="4">
    <source>
        <dbReference type="EnsemblMetazoa" id="G26966.1:cds"/>
    </source>
</evidence>
<keyword evidence="5" id="KW-1185">Reference proteome</keyword>
<keyword evidence="3" id="KW-0732">Signal</keyword>
<feature type="signal peptide" evidence="3">
    <location>
        <begin position="1"/>
        <end position="19"/>
    </location>
</feature>
<evidence type="ECO:0000313" key="5">
    <source>
        <dbReference type="Proteomes" id="UP000005408"/>
    </source>
</evidence>
<dbReference type="InterPro" id="IPR016187">
    <property type="entry name" value="CTDL_fold"/>
</dbReference>
<feature type="region of interest" description="Disordered" evidence="2">
    <location>
        <begin position="99"/>
        <end position="122"/>
    </location>
</feature>
<proteinExistence type="predicted"/>
<dbReference type="SUPFAM" id="SSF56436">
    <property type="entry name" value="C-type lectin-like"/>
    <property type="match status" value="1"/>
</dbReference>
<feature type="region of interest" description="Disordered" evidence="2">
    <location>
        <begin position="133"/>
        <end position="152"/>
    </location>
</feature>
<evidence type="ECO:0000256" key="3">
    <source>
        <dbReference type="SAM" id="SignalP"/>
    </source>
</evidence>
<organism evidence="4 5">
    <name type="scientific">Magallana gigas</name>
    <name type="common">Pacific oyster</name>
    <name type="synonym">Crassostrea gigas</name>
    <dbReference type="NCBI Taxonomy" id="29159"/>
    <lineage>
        <taxon>Eukaryota</taxon>
        <taxon>Metazoa</taxon>
        <taxon>Spiralia</taxon>
        <taxon>Lophotrochozoa</taxon>
        <taxon>Mollusca</taxon>
        <taxon>Bivalvia</taxon>
        <taxon>Autobranchia</taxon>
        <taxon>Pteriomorphia</taxon>
        <taxon>Ostreida</taxon>
        <taxon>Ostreoidea</taxon>
        <taxon>Ostreidae</taxon>
        <taxon>Magallana</taxon>
    </lineage>
</organism>
<feature type="coiled-coil region" evidence="1">
    <location>
        <begin position="168"/>
        <end position="198"/>
    </location>
</feature>
<keyword evidence="1" id="KW-0175">Coiled coil</keyword>
<dbReference type="AlphaFoldDB" id="A0A8W8L985"/>
<reference evidence="4" key="1">
    <citation type="submission" date="2022-08" db="UniProtKB">
        <authorList>
            <consortium name="EnsemblMetazoa"/>
        </authorList>
    </citation>
    <scope>IDENTIFICATION</scope>
    <source>
        <strain evidence="4">05x7-T-G4-1.051#20</strain>
    </source>
</reference>
<dbReference type="Gene3D" id="3.10.100.10">
    <property type="entry name" value="Mannose-Binding Protein A, subunit A"/>
    <property type="match status" value="1"/>
</dbReference>